<dbReference type="GO" id="GO:0006412">
    <property type="term" value="P:translation"/>
    <property type="evidence" value="ECO:0007669"/>
    <property type="project" value="UniProtKB-UniRule"/>
</dbReference>
<keyword evidence="2 6" id="KW-0699">rRNA-binding</keyword>
<evidence type="ECO:0000313" key="7">
    <source>
        <dbReference type="EMBL" id="ADG96640.1"/>
    </source>
</evidence>
<dbReference type="STRING" id="640132.Srot_0151"/>
<dbReference type="GO" id="GO:0003735">
    <property type="term" value="F:structural constituent of ribosome"/>
    <property type="evidence" value="ECO:0007669"/>
    <property type="project" value="InterPro"/>
</dbReference>
<evidence type="ECO:0000313" key="8">
    <source>
        <dbReference type="Proteomes" id="UP000002247"/>
    </source>
</evidence>
<dbReference type="InterPro" id="IPR012677">
    <property type="entry name" value="Nucleotide-bd_a/b_plait_sf"/>
</dbReference>
<dbReference type="InterPro" id="IPR013025">
    <property type="entry name" value="Ribosomal_uL23-like"/>
</dbReference>
<dbReference type="OrthoDB" id="9793353at2"/>
<organism evidence="7 8">
    <name type="scientific">Segniliparus rotundus (strain ATCC BAA-972 / CDC 1076 / CIP 108378 / DSM 44985 / JCM 13578)</name>
    <dbReference type="NCBI Taxonomy" id="640132"/>
    <lineage>
        <taxon>Bacteria</taxon>
        <taxon>Bacillati</taxon>
        <taxon>Actinomycetota</taxon>
        <taxon>Actinomycetes</taxon>
        <taxon>Mycobacteriales</taxon>
        <taxon>Segniliparaceae</taxon>
        <taxon>Segniliparus</taxon>
    </lineage>
</organism>
<dbReference type="NCBIfam" id="NF004364">
    <property type="entry name" value="PRK05738.2-5"/>
    <property type="match status" value="1"/>
</dbReference>
<dbReference type="InterPro" id="IPR012678">
    <property type="entry name" value="Ribosomal_uL23/eL15/eS24_sf"/>
</dbReference>
<dbReference type="HOGENOM" id="CLU_037562_3_2_11"/>
<dbReference type="FunFam" id="3.30.70.330:FF:000001">
    <property type="entry name" value="50S ribosomal protein L23"/>
    <property type="match status" value="1"/>
</dbReference>
<dbReference type="eggNOG" id="COG0089">
    <property type="taxonomic scope" value="Bacteria"/>
</dbReference>
<evidence type="ECO:0000256" key="3">
    <source>
        <dbReference type="ARBA" id="ARBA00022884"/>
    </source>
</evidence>
<comment type="similarity">
    <text evidence="1 6">Belongs to the universal ribosomal protein uL23 family.</text>
</comment>
<gene>
    <name evidence="6" type="primary">rplW</name>
    <name evidence="7" type="ordered locus">Srot_0151</name>
</gene>
<comment type="function">
    <text evidence="6">One of the early assembly proteins it binds 23S rRNA. One of the proteins that surrounds the polypeptide exit tunnel on the outside of the ribosome. Forms the main docking site for trigger factor binding to the ribosome.</text>
</comment>
<dbReference type="KEGG" id="srt:Srot_0151"/>
<protein>
    <recommendedName>
        <fullName evidence="6">Large ribosomal subunit protein uL23</fullName>
    </recommendedName>
</protein>
<comment type="subunit">
    <text evidence="6">Part of the 50S ribosomal subunit. Contacts protein L29, and trigger factor when it is bound to the ribosome.</text>
</comment>
<name>D6ZA98_SEGRD</name>
<keyword evidence="8" id="KW-1185">Reference proteome</keyword>
<dbReference type="PANTHER" id="PTHR11620">
    <property type="entry name" value="60S RIBOSOMAL PROTEIN L23A"/>
    <property type="match status" value="1"/>
</dbReference>
<reference evidence="7 8" key="1">
    <citation type="journal article" date="2010" name="Stand. Genomic Sci.">
        <title>Complete genome sequence of Segniliparus rotundus type strain (CDC 1076).</title>
        <authorList>
            <person name="Sikorski J."/>
            <person name="Lapidus A."/>
            <person name="Copeland A."/>
            <person name="Misra M."/>
            <person name="Glavina Del Rio T."/>
            <person name="Nolan M."/>
            <person name="Lucas S."/>
            <person name="Chen F."/>
            <person name="Tice H."/>
            <person name="Cheng J.F."/>
            <person name="Jando M."/>
            <person name="Schneider S."/>
            <person name="Bruce D."/>
            <person name="Goodwin L."/>
            <person name="Pitluck S."/>
            <person name="Liolios K."/>
            <person name="Mikhailova N."/>
            <person name="Pati A."/>
            <person name="Ivanova N."/>
            <person name="Mavromatis K."/>
            <person name="Chen A."/>
            <person name="Palaniappan K."/>
            <person name="Chertkov O."/>
            <person name="Land M."/>
            <person name="Hauser L."/>
            <person name="Chang Y.J."/>
            <person name="Jeffries C.D."/>
            <person name="Brettin T."/>
            <person name="Detter J.C."/>
            <person name="Han C."/>
            <person name="Rohde M."/>
            <person name="Goker M."/>
            <person name="Bristow J."/>
            <person name="Eisen J.A."/>
            <person name="Markowitz V."/>
            <person name="Hugenholtz P."/>
            <person name="Kyrpides N.C."/>
            <person name="Klenk H.P."/>
        </authorList>
    </citation>
    <scope>NUCLEOTIDE SEQUENCE [LARGE SCALE GENOMIC DNA]</scope>
    <source>
        <strain evidence="8">ATCC BAA-972 / CDC 1076 / CIP 108378 / DSM 44985 / JCM 13578</strain>
    </source>
</reference>
<dbReference type="GO" id="GO:0005840">
    <property type="term" value="C:ribosome"/>
    <property type="evidence" value="ECO:0007669"/>
    <property type="project" value="UniProtKB-KW"/>
</dbReference>
<accession>D6ZA98</accession>
<dbReference type="AlphaFoldDB" id="D6ZA98"/>
<evidence type="ECO:0000256" key="6">
    <source>
        <dbReference type="HAMAP-Rule" id="MF_01369"/>
    </source>
</evidence>
<proteinExistence type="inferred from homology"/>
<dbReference type="RefSeq" id="WP_013137096.1">
    <property type="nucleotide sequence ID" value="NC_014168.1"/>
</dbReference>
<dbReference type="Proteomes" id="UP000002247">
    <property type="component" value="Chromosome"/>
</dbReference>
<keyword evidence="5 6" id="KW-0687">Ribonucleoprotein</keyword>
<dbReference type="GO" id="GO:1990904">
    <property type="term" value="C:ribonucleoprotein complex"/>
    <property type="evidence" value="ECO:0007669"/>
    <property type="project" value="UniProtKB-KW"/>
</dbReference>
<dbReference type="GO" id="GO:0019843">
    <property type="term" value="F:rRNA binding"/>
    <property type="evidence" value="ECO:0007669"/>
    <property type="project" value="UniProtKB-UniRule"/>
</dbReference>
<dbReference type="Pfam" id="PF00276">
    <property type="entry name" value="Ribosomal_L23"/>
    <property type="match status" value="1"/>
</dbReference>
<evidence type="ECO:0000256" key="5">
    <source>
        <dbReference type="ARBA" id="ARBA00023274"/>
    </source>
</evidence>
<evidence type="ECO:0000256" key="4">
    <source>
        <dbReference type="ARBA" id="ARBA00022980"/>
    </source>
</evidence>
<dbReference type="SUPFAM" id="SSF54189">
    <property type="entry name" value="Ribosomal proteins S24e, L23 and L15e"/>
    <property type="match status" value="1"/>
</dbReference>
<dbReference type="HAMAP" id="MF_01369_B">
    <property type="entry name" value="Ribosomal_uL23_B"/>
    <property type="match status" value="1"/>
</dbReference>
<evidence type="ECO:0000256" key="2">
    <source>
        <dbReference type="ARBA" id="ARBA00022730"/>
    </source>
</evidence>
<sequence length="104" mass="11440">MTIASIPADPHDVLIRPVVSEKSFALAEQKTYSFVVHPEANKTQVKLAVEKVFGVKVARVNIMNRNGKRKRTRFGVGKRADTKRALVSLTESSKTIDIFTTAGA</sequence>
<dbReference type="NCBIfam" id="NF004363">
    <property type="entry name" value="PRK05738.2-4"/>
    <property type="match status" value="1"/>
</dbReference>
<keyword evidence="4 6" id="KW-0689">Ribosomal protein</keyword>
<dbReference type="Gene3D" id="3.30.70.330">
    <property type="match status" value="1"/>
</dbReference>
<evidence type="ECO:0000256" key="1">
    <source>
        <dbReference type="ARBA" id="ARBA00006700"/>
    </source>
</evidence>
<dbReference type="EMBL" id="CP001958">
    <property type="protein sequence ID" value="ADG96640.1"/>
    <property type="molecule type" value="Genomic_DNA"/>
</dbReference>
<keyword evidence="3 6" id="KW-0694">RNA-binding</keyword>